<accession>A0A7W6BFF9</accession>
<evidence type="ECO:0000313" key="3">
    <source>
        <dbReference type="Proteomes" id="UP000571950"/>
    </source>
</evidence>
<sequence length="223" mass="25128">MQHGISEPDEDNRHRAIQRAVDKAAIAELLQNWVIWRDAGEWDRFATVWHQDGRMSATWFRAGAAEFIEGCRKAFDAGMVGLHSLGAISIDVEGTRAVAQSRMEIVHRGRIDGVEVDVTCLGRFVDALEKRDGRWGLVLRQPVYELDRMVPVRPGATLDLDEALLASFPDGYRHLGYLQTKLGMEVYRNLPGTRGPEMAELRKRMKQWLDGAGADCLDAMLPR</sequence>
<dbReference type="AlphaFoldDB" id="A0A7W6BFF9"/>
<feature type="domain" description="SnoaL-like" evidence="1">
    <location>
        <begin position="19"/>
        <end position="137"/>
    </location>
</feature>
<proteinExistence type="predicted"/>
<dbReference type="Pfam" id="PF13577">
    <property type="entry name" value="SnoaL_4"/>
    <property type="match status" value="1"/>
</dbReference>
<evidence type="ECO:0000313" key="2">
    <source>
        <dbReference type="EMBL" id="MBB3925985.1"/>
    </source>
</evidence>
<dbReference type="Proteomes" id="UP000571950">
    <property type="component" value="Unassembled WGS sequence"/>
</dbReference>
<organism evidence="2 3">
    <name type="scientific">Sphingobium jiangsuense</name>
    <dbReference type="NCBI Taxonomy" id="870476"/>
    <lineage>
        <taxon>Bacteria</taxon>
        <taxon>Pseudomonadati</taxon>
        <taxon>Pseudomonadota</taxon>
        <taxon>Alphaproteobacteria</taxon>
        <taxon>Sphingomonadales</taxon>
        <taxon>Sphingomonadaceae</taxon>
        <taxon>Sphingobium</taxon>
    </lineage>
</organism>
<dbReference type="InterPro" id="IPR037401">
    <property type="entry name" value="SnoaL-like"/>
</dbReference>
<comment type="caution">
    <text evidence="2">The sequence shown here is derived from an EMBL/GenBank/DDBJ whole genome shotgun (WGS) entry which is preliminary data.</text>
</comment>
<dbReference type="SUPFAM" id="SSF54427">
    <property type="entry name" value="NTF2-like"/>
    <property type="match status" value="1"/>
</dbReference>
<keyword evidence="3" id="KW-1185">Reference proteome</keyword>
<name>A0A7W6BFF9_9SPHN</name>
<dbReference type="RefSeq" id="WP_188071544.1">
    <property type="nucleotide sequence ID" value="NZ_BSPS01000004.1"/>
</dbReference>
<gene>
    <name evidence="2" type="ORF">GGR43_001700</name>
</gene>
<reference evidence="2 3" key="1">
    <citation type="submission" date="2020-08" db="EMBL/GenBank/DDBJ databases">
        <title>Genomic Encyclopedia of Type Strains, Phase IV (KMG-IV): sequencing the most valuable type-strain genomes for metagenomic binning, comparative biology and taxonomic classification.</title>
        <authorList>
            <person name="Goeker M."/>
        </authorList>
    </citation>
    <scope>NUCLEOTIDE SEQUENCE [LARGE SCALE GENOMIC DNA]</scope>
    <source>
        <strain evidence="2 3">DSM 26189</strain>
    </source>
</reference>
<dbReference type="EMBL" id="JACIDT010000005">
    <property type="protein sequence ID" value="MBB3925985.1"/>
    <property type="molecule type" value="Genomic_DNA"/>
</dbReference>
<dbReference type="InterPro" id="IPR032710">
    <property type="entry name" value="NTF2-like_dom_sf"/>
</dbReference>
<protein>
    <recommendedName>
        <fullName evidence="1">SnoaL-like domain-containing protein</fullName>
    </recommendedName>
</protein>
<dbReference type="Gene3D" id="3.10.450.50">
    <property type="match status" value="1"/>
</dbReference>
<evidence type="ECO:0000259" key="1">
    <source>
        <dbReference type="Pfam" id="PF13577"/>
    </source>
</evidence>